<sequence length="84" mass="9143">MSFLIEDTPQDLGVTSRKQSPDGFREAVALLTPGKSFFVPLADVHDHKSLRANAANVATREGFKVSMRKSNRGGLPGFTVLREA</sequence>
<gene>
    <name evidence="1" type="ORF">Touem01_00127</name>
</gene>
<reference evidence="1" key="1">
    <citation type="journal article" date="2024" name="J. Gen. Virol.">
        <title>Novel phages of Pseudomonas syringae unveil numerous potential auxiliary metabolic genes.</title>
        <authorList>
            <person name="Feltin C."/>
            <person name="Garneau J.R."/>
            <person name="Morris C.E."/>
            <person name="Berard A."/>
            <person name="Torres-Barcelo C."/>
        </authorList>
    </citation>
    <scope>NUCLEOTIDE SEQUENCE</scope>
</reference>
<protein>
    <submittedName>
        <fullName evidence="1">Uncharacterized protein</fullName>
    </submittedName>
</protein>
<name>A0AAU6W1T8_9VIRU</name>
<dbReference type="EMBL" id="PP179325">
    <property type="protein sequence ID" value="XAI70656.1"/>
    <property type="molecule type" value="Genomic_DNA"/>
</dbReference>
<proteinExistence type="predicted"/>
<organism evidence="1">
    <name type="scientific">Pseudomonas phage Touem01</name>
    <dbReference type="NCBI Taxonomy" id="3138548"/>
    <lineage>
        <taxon>Viruses</taxon>
    </lineage>
</organism>
<accession>A0AAU6W1T8</accession>
<evidence type="ECO:0000313" key="1">
    <source>
        <dbReference type="EMBL" id="XAI70656.1"/>
    </source>
</evidence>